<keyword evidence="8" id="KW-0862">Zinc</keyword>
<evidence type="ECO:0000256" key="9">
    <source>
        <dbReference type="PROSITE-ProRule" id="PRU00175"/>
    </source>
</evidence>
<keyword evidence="5" id="KW-0479">Metal-binding</keyword>
<dbReference type="GO" id="GO:0061630">
    <property type="term" value="F:ubiquitin protein ligase activity"/>
    <property type="evidence" value="ECO:0007669"/>
    <property type="project" value="UniProtKB-EC"/>
</dbReference>
<dbReference type="PANTHER" id="PTHR46463:SF10">
    <property type="entry name" value="OS01G0926200 PROTEIN"/>
    <property type="match status" value="1"/>
</dbReference>
<organism evidence="12">
    <name type="scientific">Rhodosorus marinus</name>
    <dbReference type="NCBI Taxonomy" id="101924"/>
    <lineage>
        <taxon>Eukaryota</taxon>
        <taxon>Rhodophyta</taxon>
        <taxon>Stylonematophyceae</taxon>
        <taxon>Stylonematales</taxon>
        <taxon>Stylonemataceae</taxon>
        <taxon>Rhodosorus</taxon>
    </lineage>
</organism>
<dbReference type="InterPro" id="IPR024766">
    <property type="entry name" value="Znf_RING_H2"/>
</dbReference>
<feature type="domain" description="RING-type" evidence="11">
    <location>
        <begin position="92"/>
        <end position="133"/>
    </location>
</feature>
<dbReference type="Gene3D" id="3.30.40.10">
    <property type="entry name" value="Zinc/RING finger domain, C3HC4 (zinc finger)"/>
    <property type="match status" value="1"/>
</dbReference>
<evidence type="ECO:0000256" key="4">
    <source>
        <dbReference type="ARBA" id="ARBA00022679"/>
    </source>
</evidence>
<dbReference type="Pfam" id="PF12678">
    <property type="entry name" value="zf-rbx1"/>
    <property type="match status" value="1"/>
</dbReference>
<evidence type="ECO:0000256" key="5">
    <source>
        <dbReference type="ARBA" id="ARBA00022723"/>
    </source>
</evidence>
<dbReference type="PANTHER" id="PTHR46463">
    <property type="entry name" value="ZINC FINGER, RING/FYVE/PHD-TYPE"/>
    <property type="match status" value="1"/>
</dbReference>
<comment type="catalytic activity">
    <reaction evidence="1">
        <text>S-ubiquitinyl-[E2 ubiquitin-conjugating enzyme]-L-cysteine + [acceptor protein]-L-lysine = [E2 ubiquitin-conjugating enzyme]-L-cysteine + N(6)-ubiquitinyl-[acceptor protein]-L-lysine.</text>
        <dbReference type="EC" id="2.3.2.27"/>
    </reaction>
</comment>
<evidence type="ECO:0000256" key="3">
    <source>
        <dbReference type="ARBA" id="ARBA00012483"/>
    </source>
</evidence>
<name>A0A7S3E7V4_9RHOD</name>
<keyword evidence="7" id="KW-0833">Ubl conjugation pathway</keyword>
<evidence type="ECO:0000256" key="2">
    <source>
        <dbReference type="ARBA" id="ARBA00004906"/>
    </source>
</evidence>
<evidence type="ECO:0000256" key="6">
    <source>
        <dbReference type="ARBA" id="ARBA00022771"/>
    </source>
</evidence>
<accession>A0A7S3E7V4</accession>
<keyword evidence="6 9" id="KW-0863">Zinc-finger</keyword>
<protein>
    <recommendedName>
        <fullName evidence="3">RING-type E3 ubiquitin transferase</fullName>
        <ecNumber evidence="3">2.3.2.27</ecNumber>
    </recommendedName>
</protein>
<dbReference type="EMBL" id="HBHW01006557">
    <property type="protein sequence ID" value="CAE0037032.1"/>
    <property type="molecule type" value="Transcribed_RNA"/>
</dbReference>
<gene>
    <name evidence="12" type="ORF">RMAR00112_LOCUS4982</name>
</gene>
<proteinExistence type="predicted"/>
<evidence type="ECO:0000256" key="8">
    <source>
        <dbReference type="ARBA" id="ARBA00022833"/>
    </source>
</evidence>
<feature type="region of interest" description="Disordered" evidence="10">
    <location>
        <begin position="1"/>
        <end position="52"/>
    </location>
</feature>
<evidence type="ECO:0000313" key="12">
    <source>
        <dbReference type="EMBL" id="CAE0037032.1"/>
    </source>
</evidence>
<sequence length="146" mass="16001">MGNVESSSGGVRRKTSLGNGKNRNVMKRTYLGKDRNSLAEGGRDKKILGAEMEAPPTKLASLDFQGPQPPTPKTSAEIGTPVFDLLDGEDVCPTCLEEYTECNPKIDTACGHPFHLSCILEWYDRNPHCPICSRRMEFADLASRAS</sequence>
<feature type="compositionally biased region" description="Basic and acidic residues" evidence="10">
    <location>
        <begin position="31"/>
        <end position="48"/>
    </location>
</feature>
<dbReference type="InterPro" id="IPR001841">
    <property type="entry name" value="Znf_RING"/>
</dbReference>
<dbReference type="SUPFAM" id="SSF57850">
    <property type="entry name" value="RING/U-box"/>
    <property type="match status" value="1"/>
</dbReference>
<dbReference type="EC" id="2.3.2.27" evidence="3"/>
<dbReference type="InterPro" id="IPR013083">
    <property type="entry name" value="Znf_RING/FYVE/PHD"/>
</dbReference>
<reference evidence="12" key="1">
    <citation type="submission" date="2021-01" db="EMBL/GenBank/DDBJ databases">
        <authorList>
            <person name="Corre E."/>
            <person name="Pelletier E."/>
            <person name="Niang G."/>
            <person name="Scheremetjew M."/>
            <person name="Finn R."/>
            <person name="Kale V."/>
            <person name="Holt S."/>
            <person name="Cochrane G."/>
            <person name="Meng A."/>
            <person name="Brown T."/>
            <person name="Cohen L."/>
        </authorList>
    </citation>
    <scope>NUCLEOTIDE SEQUENCE</scope>
    <source>
        <strain evidence="12">CCMP 769</strain>
    </source>
</reference>
<comment type="pathway">
    <text evidence="2">Protein modification; protein ubiquitination.</text>
</comment>
<dbReference type="GO" id="GO:0008270">
    <property type="term" value="F:zinc ion binding"/>
    <property type="evidence" value="ECO:0007669"/>
    <property type="project" value="UniProtKB-KW"/>
</dbReference>
<evidence type="ECO:0000256" key="10">
    <source>
        <dbReference type="SAM" id="MobiDB-lite"/>
    </source>
</evidence>
<dbReference type="AlphaFoldDB" id="A0A7S3E7V4"/>
<dbReference type="PROSITE" id="PS50089">
    <property type="entry name" value="ZF_RING_2"/>
    <property type="match status" value="1"/>
</dbReference>
<keyword evidence="4" id="KW-0808">Transferase</keyword>
<evidence type="ECO:0000256" key="1">
    <source>
        <dbReference type="ARBA" id="ARBA00000900"/>
    </source>
</evidence>
<dbReference type="SMART" id="SM00184">
    <property type="entry name" value="RING"/>
    <property type="match status" value="1"/>
</dbReference>
<evidence type="ECO:0000256" key="7">
    <source>
        <dbReference type="ARBA" id="ARBA00022786"/>
    </source>
</evidence>
<evidence type="ECO:0000259" key="11">
    <source>
        <dbReference type="PROSITE" id="PS50089"/>
    </source>
</evidence>